<proteinExistence type="predicted"/>
<keyword evidence="2" id="KW-0378">Hydrolase</keyword>
<comment type="caution">
    <text evidence="2">The sequence shown here is derived from an EMBL/GenBank/DDBJ whole genome shotgun (WGS) entry which is preliminary data.</text>
</comment>
<accession>A0AAD4QH08</accession>
<evidence type="ECO:0000259" key="1">
    <source>
        <dbReference type="Pfam" id="PF01738"/>
    </source>
</evidence>
<keyword evidence="3" id="KW-1185">Reference proteome</keyword>
<dbReference type="PANTHER" id="PTHR17630">
    <property type="entry name" value="DIENELACTONE HYDROLASE"/>
    <property type="match status" value="1"/>
</dbReference>
<feature type="domain" description="Dienelactone hydrolase" evidence="1">
    <location>
        <begin position="34"/>
        <end position="268"/>
    </location>
</feature>
<dbReference type="Pfam" id="PF01738">
    <property type="entry name" value="DLH"/>
    <property type="match status" value="1"/>
</dbReference>
<sequence>MSCPDCYKGFVLPGEPKGSMVGPDYFTPARGDSTQPTKAIVLLTDIFGLALSNPRIVADHLAEHIGVDVWIPDFFNGKPPLKVEDLEPYSPDRAGVKMKWTGALIFKVLLALPRLIANRPSVVDPRVHAFIKKVRSEKGYERIGAVGYCFGGAMAVRLGSTESVNTIVIAHPASLKPAQVRAIKVPASWLLAEALRIRTRKNPITLSTEFKIWNGKSSFLAHPGSPHPVRPCAGTAHGFAVRPNLQVPEVKAGYEGGLEQTIAWFKKTL</sequence>
<dbReference type="PANTHER" id="PTHR17630:SF44">
    <property type="entry name" value="PROTEIN AIM2"/>
    <property type="match status" value="1"/>
</dbReference>
<dbReference type="EMBL" id="JAKELL010000005">
    <property type="protein sequence ID" value="KAH8998643.1"/>
    <property type="molecule type" value="Genomic_DNA"/>
</dbReference>
<dbReference type="GO" id="GO:0016787">
    <property type="term" value="F:hydrolase activity"/>
    <property type="evidence" value="ECO:0007669"/>
    <property type="project" value="UniProtKB-KW"/>
</dbReference>
<reference evidence="2" key="1">
    <citation type="submission" date="2022-01" db="EMBL/GenBank/DDBJ databases">
        <title>Comparative genomics reveals a dynamic genome evolution in the ectomycorrhizal milk-cap (Lactarius) mushrooms.</title>
        <authorList>
            <consortium name="DOE Joint Genome Institute"/>
            <person name="Lebreton A."/>
            <person name="Tang N."/>
            <person name="Kuo A."/>
            <person name="LaButti K."/>
            <person name="Drula E."/>
            <person name="Barry K."/>
            <person name="Clum A."/>
            <person name="Lipzen A."/>
            <person name="Mousain D."/>
            <person name="Ng V."/>
            <person name="Wang R."/>
            <person name="Wang X."/>
            <person name="Dai Y."/>
            <person name="Henrissat B."/>
            <person name="Grigoriev I.V."/>
            <person name="Guerin-Laguette A."/>
            <person name="Yu F."/>
            <person name="Martin F.M."/>
        </authorList>
    </citation>
    <scope>NUCLEOTIDE SEQUENCE</scope>
    <source>
        <strain evidence="2">QP</strain>
    </source>
</reference>
<dbReference type="AlphaFoldDB" id="A0AAD4QH08"/>
<dbReference type="InterPro" id="IPR029058">
    <property type="entry name" value="AB_hydrolase_fold"/>
</dbReference>
<dbReference type="SUPFAM" id="SSF53474">
    <property type="entry name" value="alpha/beta-Hydrolases"/>
    <property type="match status" value="1"/>
</dbReference>
<dbReference type="Proteomes" id="UP001201163">
    <property type="component" value="Unassembled WGS sequence"/>
</dbReference>
<evidence type="ECO:0000313" key="3">
    <source>
        <dbReference type="Proteomes" id="UP001201163"/>
    </source>
</evidence>
<organism evidence="2 3">
    <name type="scientific">Lactarius akahatsu</name>
    <dbReference type="NCBI Taxonomy" id="416441"/>
    <lineage>
        <taxon>Eukaryota</taxon>
        <taxon>Fungi</taxon>
        <taxon>Dikarya</taxon>
        <taxon>Basidiomycota</taxon>
        <taxon>Agaricomycotina</taxon>
        <taxon>Agaricomycetes</taxon>
        <taxon>Russulales</taxon>
        <taxon>Russulaceae</taxon>
        <taxon>Lactarius</taxon>
    </lineage>
</organism>
<dbReference type="Gene3D" id="3.40.50.1820">
    <property type="entry name" value="alpha/beta hydrolase"/>
    <property type="match status" value="1"/>
</dbReference>
<protein>
    <submittedName>
        <fullName evidence="2">Dienelactone hydrolase endo-1-3,1,4-beta-D-glucanase</fullName>
    </submittedName>
</protein>
<gene>
    <name evidence="2" type="ORF">EDB92DRAFT_1836341</name>
</gene>
<evidence type="ECO:0000313" key="2">
    <source>
        <dbReference type="EMBL" id="KAH8998643.1"/>
    </source>
</evidence>
<dbReference type="InterPro" id="IPR002925">
    <property type="entry name" value="Dienelactn_hydro"/>
</dbReference>
<name>A0AAD4QH08_9AGAM</name>